<proteinExistence type="predicted"/>
<accession>A0A0D2NQ34</accession>
<dbReference type="EMBL" id="CM001741">
    <property type="protein sequence ID" value="KJB15673.1"/>
    <property type="molecule type" value="Genomic_DNA"/>
</dbReference>
<dbReference type="Proteomes" id="UP000032304">
    <property type="component" value="Chromosome 2"/>
</dbReference>
<name>A0A0D2NQ34_GOSRA</name>
<gene>
    <name evidence="1" type="ORF">B456_002G190300</name>
</gene>
<protein>
    <submittedName>
        <fullName evidence="1">Uncharacterized protein</fullName>
    </submittedName>
</protein>
<sequence length="78" mass="9054">MVLKLQAPHQVLKDISLLRVILQCLVILRLQVLKMKVLPWVPMLQRLMVLRLLFLRALPQVLTDLSLLQVTHQALVLQ</sequence>
<dbReference type="AlphaFoldDB" id="A0A0D2NQ34"/>
<reference evidence="1 2" key="1">
    <citation type="journal article" date="2012" name="Nature">
        <title>Repeated polyploidization of Gossypium genomes and the evolution of spinnable cotton fibres.</title>
        <authorList>
            <person name="Paterson A.H."/>
            <person name="Wendel J.F."/>
            <person name="Gundlach H."/>
            <person name="Guo H."/>
            <person name="Jenkins J."/>
            <person name="Jin D."/>
            <person name="Llewellyn D."/>
            <person name="Showmaker K.C."/>
            <person name="Shu S."/>
            <person name="Udall J."/>
            <person name="Yoo M.J."/>
            <person name="Byers R."/>
            <person name="Chen W."/>
            <person name="Doron-Faigenboim A."/>
            <person name="Duke M.V."/>
            <person name="Gong L."/>
            <person name="Grimwood J."/>
            <person name="Grover C."/>
            <person name="Grupp K."/>
            <person name="Hu G."/>
            <person name="Lee T.H."/>
            <person name="Li J."/>
            <person name="Lin L."/>
            <person name="Liu T."/>
            <person name="Marler B.S."/>
            <person name="Page J.T."/>
            <person name="Roberts A.W."/>
            <person name="Romanel E."/>
            <person name="Sanders W.S."/>
            <person name="Szadkowski E."/>
            <person name="Tan X."/>
            <person name="Tang H."/>
            <person name="Xu C."/>
            <person name="Wang J."/>
            <person name="Wang Z."/>
            <person name="Zhang D."/>
            <person name="Zhang L."/>
            <person name="Ashrafi H."/>
            <person name="Bedon F."/>
            <person name="Bowers J.E."/>
            <person name="Brubaker C.L."/>
            <person name="Chee P.W."/>
            <person name="Das S."/>
            <person name="Gingle A.R."/>
            <person name="Haigler C.H."/>
            <person name="Harker D."/>
            <person name="Hoffmann L.V."/>
            <person name="Hovav R."/>
            <person name="Jones D.C."/>
            <person name="Lemke C."/>
            <person name="Mansoor S."/>
            <person name="ur Rahman M."/>
            <person name="Rainville L.N."/>
            <person name="Rambani A."/>
            <person name="Reddy U.K."/>
            <person name="Rong J.K."/>
            <person name="Saranga Y."/>
            <person name="Scheffler B.E."/>
            <person name="Scheffler J.A."/>
            <person name="Stelly D.M."/>
            <person name="Triplett B.A."/>
            <person name="Van Deynze A."/>
            <person name="Vaslin M.F."/>
            <person name="Waghmare V.N."/>
            <person name="Walford S.A."/>
            <person name="Wright R.J."/>
            <person name="Zaki E.A."/>
            <person name="Zhang T."/>
            <person name="Dennis E.S."/>
            <person name="Mayer K.F."/>
            <person name="Peterson D.G."/>
            <person name="Rokhsar D.S."/>
            <person name="Wang X."/>
            <person name="Schmutz J."/>
        </authorList>
    </citation>
    <scope>NUCLEOTIDE SEQUENCE [LARGE SCALE GENOMIC DNA]</scope>
</reference>
<dbReference type="Gramene" id="KJB15673">
    <property type="protein sequence ID" value="KJB15673"/>
    <property type="gene ID" value="B456_002G190300"/>
</dbReference>
<keyword evidence="2" id="KW-1185">Reference proteome</keyword>
<evidence type="ECO:0000313" key="2">
    <source>
        <dbReference type="Proteomes" id="UP000032304"/>
    </source>
</evidence>
<evidence type="ECO:0000313" key="1">
    <source>
        <dbReference type="EMBL" id="KJB15673.1"/>
    </source>
</evidence>
<organism evidence="1 2">
    <name type="scientific">Gossypium raimondii</name>
    <name type="common">Peruvian cotton</name>
    <name type="synonym">Gossypium klotzschianum subsp. raimondii</name>
    <dbReference type="NCBI Taxonomy" id="29730"/>
    <lineage>
        <taxon>Eukaryota</taxon>
        <taxon>Viridiplantae</taxon>
        <taxon>Streptophyta</taxon>
        <taxon>Embryophyta</taxon>
        <taxon>Tracheophyta</taxon>
        <taxon>Spermatophyta</taxon>
        <taxon>Magnoliopsida</taxon>
        <taxon>eudicotyledons</taxon>
        <taxon>Gunneridae</taxon>
        <taxon>Pentapetalae</taxon>
        <taxon>rosids</taxon>
        <taxon>malvids</taxon>
        <taxon>Malvales</taxon>
        <taxon>Malvaceae</taxon>
        <taxon>Malvoideae</taxon>
        <taxon>Gossypium</taxon>
    </lineage>
</organism>